<reference evidence="3" key="1">
    <citation type="submission" date="2021-05" db="EMBL/GenBank/DDBJ databases">
        <title>Complete genome sequence of the cellulolytic planctomycete Telmatocola sphagniphila SP2T and characterization of the first cellulase from planctomycetes.</title>
        <authorList>
            <person name="Rakitin A.L."/>
            <person name="Beletsky A.V."/>
            <person name="Naumoff D.G."/>
            <person name="Kulichevskaya I.S."/>
            <person name="Mardanov A.V."/>
            <person name="Ravin N.V."/>
            <person name="Dedysh S.N."/>
        </authorList>
    </citation>
    <scope>NUCLEOTIDE SEQUENCE</scope>
    <source>
        <strain evidence="3">SP2T</strain>
    </source>
</reference>
<keyword evidence="4" id="KW-1185">Reference proteome</keyword>
<dbReference type="AlphaFoldDB" id="A0A8E6EZB2"/>
<dbReference type="KEGG" id="tsph:KIH39_06530"/>
<evidence type="ECO:0000256" key="1">
    <source>
        <dbReference type="SAM" id="MobiDB-lite"/>
    </source>
</evidence>
<dbReference type="InterPro" id="IPR009057">
    <property type="entry name" value="Homeodomain-like_sf"/>
</dbReference>
<protein>
    <recommendedName>
        <fullName evidence="2">DNA binding HTH domain-containing protein</fullName>
    </recommendedName>
</protein>
<dbReference type="Gene3D" id="1.10.10.60">
    <property type="entry name" value="Homeodomain-like"/>
    <property type="match status" value="1"/>
</dbReference>
<evidence type="ECO:0000313" key="3">
    <source>
        <dbReference type="EMBL" id="QVL33563.1"/>
    </source>
</evidence>
<dbReference type="SUPFAM" id="SSF46689">
    <property type="entry name" value="Homeodomain-like"/>
    <property type="match status" value="1"/>
</dbReference>
<name>A0A8E6EZB2_9BACT</name>
<dbReference type="GO" id="GO:0043565">
    <property type="term" value="F:sequence-specific DNA binding"/>
    <property type="evidence" value="ECO:0007669"/>
    <property type="project" value="InterPro"/>
</dbReference>
<dbReference type="RefSeq" id="WP_213498475.1">
    <property type="nucleotide sequence ID" value="NZ_CP074694.1"/>
</dbReference>
<dbReference type="InterPro" id="IPR002197">
    <property type="entry name" value="HTH_Fis"/>
</dbReference>
<dbReference type="Proteomes" id="UP000676194">
    <property type="component" value="Chromosome"/>
</dbReference>
<dbReference type="Pfam" id="PF02954">
    <property type="entry name" value="HTH_8"/>
    <property type="match status" value="1"/>
</dbReference>
<accession>A0A8E6EZB2</accession>
<organism evidence="3 4">
    <name type="scientific">Telmatocola sphagniphila</name>
    <dbReference type="NCBI Taxonomy" id="1123043"/>
    <lineage>
        <taxon>Bacteria</taxon>
        <taxon>Pseudomonadati</taxon>
        <taxon>Planctomycetota</taxon>
        <taxon>Planctomycetia</taxon>
        <taxon>Gemmatales</taxon>
        <taxon>Gemmataceae</taxon>
    </lineage>
</organism>
<dbReference type="PRINTS" id="PR01590">
    <property type="entry name" value="HTHFIS"/>
</dbReference>
<gene>
    <name evidence="3" type="ORF">KIH39_06530</name>
</gene>
<proteinExistence type="predicted"/>
<evidence type="ECO:0000259" key="2">
    <source>
        <dbReference type="Pfam" id="PF02954"/>
    </source>
</evidence>
<dbReference type="EMBL" id="CP074694">
    <property type="protein sequence ID" value="QVL33563.1"/>
    <property type="molecule type" value="Genomic_DNA"/>
</dbReference>
<sequence length="118" mass="13568">MNAMNENMIPFEEKPSLNSFTGKFGDLAVRIQHLLEIGEKDLYRRLTHELDRTILDVILKHVQGNQVHASELLGISRTTLRMKLRSLEMNAEDYLKPKEPETPAENPLPNPAIRPFSF</sequence>
<evidence type="ECO:0000313" key="4">
    <source>
        <dbReference type="Proteomes" id="UP000676194"/>
    </source>
</evidence>
<feature type="domain" description="DNA binding HTH" evidence="2">
    <location>
        <begin position="49"/>
        <end position="85"/>
    </location>
</feature>
<feature type="region of interest" description="Disordered" evidence="1">
    <location>
        <begin position="94"/>
        <end position="118"/>
    </location>
</feature>